<name>A0ABR4C806_9HELO</name>
<evidence type="ECO:0000256" key="6">
    <source>
        <dbReference type="SAM" id="MobiDB-lite"/>
    </source>
</evidence>
<dbReference type="Gene3D" id="4.10.240.10">
    <property type="entry name" value="Zn(2)-C6 fungal-type DNA-binding domain"/>
    <property type="match status" value="1"/>
</dbReference>
<gene>
    <name evidence="8" type="ORF">VTL71DRAFT_3327</name>
</gene>
<keyword evidence="4" id="KW-0804">Transcription</keyword>
<dbReference type="Pfam" id="PF00172">
    <property type="entry name" value="Zn_clus"/>
    <property type="match status" value="1"/>
</dbReference>
<dbReference type="SUPFAM" id="SSF57701">
    <property type="entry name" value="Zn2/Cys6 DNA-binding domain"/>
    <property type="match status" value="1"/>
</dbReference>
<evidence type="ECO:0000256" key="4">
    <source>
        <dbReference type="ARBA" id="ARBA00023163"/>
    </source>
</evidence>
<feature type="region of interest" description="Disordered" evidence="6">
    <location>
        <begin position="91"/>
        <end position="135"/>
    </location>
</feature>
<evidence type="ECO:0000256" key="3">
    <source>
        <dbReference type="ARBA" id="ARBA00023125"/>
    </source>
</evidence>
<feature type="domain" description="Zn(2)-C6 fungal-type" evidence="7">
    <location>
        <begin position="19"/>
        <end position="50"/>
    </location>
</feature>
<keyword evidence="5" id="KW-0539">Nucleus</keyword>
<evidence type="ECO:0000256" key="1">
    <source>
        <dbReference type="ARBA" id="ARBA00004123"/>
    </source>
</evidence>
<dbReference type="InterPro" id="IPR051089">
    <property type="entry name" value="prtT"/>
</dbReference>
<dbReference type="PANTHER" id="PTHR31845:SF10">
    <property type="entry name" value="ZN(II)2CYS6 TRANSCRIPTION FACTOR (EUROFUNG)"/>
    <property type="match status" value="1"/>
</dbReference>
<accession>A0ABR4C806</accession>
<proteinExistence type="predicted"/>
<dbReference type="CDD" id="cd00067">
    <property type="entry name" value="GAL4"/>
    <property type="match status" value="1"/>
</dbReference>
<sequence>MMDVPAPSSMTDLRVRRRACLNCTNSKVKCISTSLGAESCGRCERLGKGCVYAEPSSEARRNRKETSSARRLEEKVDLLSTQVASLTQHIHSTSLQGSQNSYPATGRLHSNFSSSHDQNGGGQFESSRSLSRPREVGNNSLSSLVLQHLGGLEAAGRRLEIFRRGFVNHFPFVVVPPTVSVEALRHDYPFLFLCVMTVTSFEDPPLQRRMGQEIKKQICDRLVMGHEASLDLLQGLLVYVAWYQYFCVPGKHQYFLMLQLCVNMCHELRLDLNEKGKRGLEEAQTQGKVQNSAEMRALLGTYCLSSTLSMVLRKPTIMHYTSYMEDCCTHLSQRSDVPSDQLISLFVEVQVLQRKISDAFCYHDISTCDIRGERTLRITVDSFSREIDRLKKSIDPTNRNTILIQHLHFLEVWIHEVALHNELWQSTFAPARLTQPETNHTIQISVQRTNMLWQLVSATVSFHDWGLSIENAELLHLPFSWWAELSYILIVQVRTVFLDEGAGIVGREQLNLGEHDHAESLEADFRRAAGKEVMLPHTLDVYMKKLATVTTQLVDDDGVRDTVYSYGVLLKSIQSGYQSRVGTEDRPAPGHFETQQKESSLLQLSHPQVRNKDMQGSILPVVNTNHVELETGDAHSYSASQLDLQFNLAEPGFDDIVWDTVMNDFSFLQPQDGPSL</sequence>
<evidence type="ECO:0000256" key="5">
    <source>
        <dbReference type="ARBA" id="ARBA00023242"/>
    </source>
</evidence>
<organism evidence="8 9">
    <name type="scientific">Oculimacula yallundae</name>
    <dbReference type="NCBI Taxonomy" id="86028"/>
    <lineage>
        <taxon>Eukaryota</taxon>
        <taxon>Fungi</taxon>
        <taxon>Dikarya</taxon>
        <taxon>Ascomycota</taxon>
        <taxon>Pezizomycotina</taxon>
        <taxon>Leotiomycetes</taxon>
        <taxon>Helotiales</taxon>
        <taxon>Ploettnerulaceae</taxon>
        <taxon>Oculimacula</taxon>
    </lineage>
</organism>
<evidence type="ECO:0000259" key="7">
    <source>
        <dbReference type="PROSITE" id="PS00463"/>
    </source>
</evidence>
<dbReference type="PROSITE" id="PS00463">
    <property type="entry name" value="ZN2_CY6_FUNGAL_1"/>
    <property type="match status" value="1"/>
</dbReference>
<feature type="compositionally biased region" description="Polar residues" evidence="6">
    <location>
        <begin position="91"/>
        <end position="130"/>
    </location>
</feature>
<dbReference type="EMBL" id="JAZHXI010000012">
    <property type="protein sequence ID" value="KAL2065657.1"/>
    <property type="molecule type" value="Genomic_DNA"/>
</dbReference>
<feature type="region of interest" description="Disordered" evidence="6">
    <location>
        <begin position="54"/>
        <end position="73"/>
    </location>
</feature>
<dbReference type="InterPro" id="IPR001138">
    <property type="entry name" value="Zn2Cys6_DnaBD"/>
</dbReference>
<evidence type="ECO:0000313" key="9">
    <source>
        <dbReference type="Proteomes" id="UP001595075"/>
    </source>
</evidence>
<reference evidence="8 9" key="1">
    <citation type="journal article" date="2024" name="Commun. Biol.">
        <title>Comparative genomic analysis of thermophilic fungi reveals convergent evolutionary adaptations and gene losses.</title>
        <authorList>
            <person name="Steindorff A.S."/>
            <person name="Aguilar-Pontes M.V."/>
            <person name="Robinson A.J."/>
            <person name="Andreopoulos B."/>
            <person name="LaButti K."/>
            <person name="Kuo A."/>
            <person name="Mondo S."/>
            <person name="Riley R."/>
            <person name="Otillar R."/>
            <person name="Haridas S."/>
            <person name="Lipzen A."/>
            <person name="Grimwood J."/>
            <person name="Schmutz J."/>
            <person name="Clum A."/>
            <person name="Reid I.D."/>
            <person name="Moisan M.C."/>
            <person name="Butler G."/>
            <person name="Nguyen T.T.M."/>
            <person name="Dewar K."/>
            <person name="Conant G."/>
            <person name="Drula E."/>
            <person name="Henrissat B."/>
            <person name="Hansel C."/>
            <person name="Singer S."/>
            <person name="Hutchinson M.I."/>
            <person name="de Vries R.P."/>
            <person name="Natvig D.O."/>
            <person name="Powell A.J."/>
            <person name="Tsang A."/>
            <person name="Grigoriev I.V."/>
        </authorList>
    </citation>
    <scope>NUCLEOTIDE SEQUENCE [LARGE SCALE GENOMIC DNA]</scope>
    <source>
        <strain evidence="8 9">CBS 494.80</strain>
    </source>
</reference>
<comment type="caution">
    <text evidence="8">The sequence shown here is derived from an EMBL/GenBank/DDBJ whole genome shotgun (WGS) entry which is preliminary data.</text>
</comment>
<keyword evidence="9" id="KW-1185">Reference proteome</keyword>
<comment type="subcellular location">
    <subcellularLocation>
        <location evidence="1">Nucleus</location>
    </subcellularLocation>
</comment>
<keyword evidence="2" id="KW-0805">Transcription regulation</keyword>
<evidence type="ECO:0000313" key="8">
    <source>
        <dbReference type="EMBL" id="KAL2065657.1"/>
    </source>
</evidence>
<dbReference type="PANTHER" id="PTHR31845">
    <property type="entry name" value="FINGER DOMAIN PROTEIN, PUTATIVE-RELATED"/>
    <property type="match status" value="1"/>
</dbReference>
<evidence type="ECO:0000256" key="2">
    <source>
        <dbReference type="ARBA" id="ARBA00023015"/>
    </source>
</evidence>
<feature type="region of interest" description="Disordered" evidence="6">
    <location>
        <begin position="580"/>
        <end position="601"/>
    </location>
</feature>
<feature type="compositionally biased region" description="Basic and acidic residues" evidence="6">
    <location>
        <begin position="57"/>
        <end position="73"/>
    </location>
</feature>
<protein>
    <recommendedName>
        <fullName evidence="7">Zn(2)-C6 fungal-type domain-containing protein</fullName>
    </recommendedName>
</protein>
<dbReference type="Proteomes" id="UP001595075">
    <property type="component" value="Unassembled WGS sequence"/>
</dbReference>
<dbReference type="SMART" id="SM00066">
    <property type="entry name" value="GAL4"/>
    <property type="match status" value="1"/>
</dbReference>
<dbReference type="InterPro" id="IPR036864">
    <property type="entry name" value="Zn2-C6_fun-type_DNA-bd_sf"/>
</dbReference>
<keyword evidence="3" id="KW-0238">DNA-binding</keyword>